<dbReference type="GO" id="GO:0046872">
    <property type="term" value="F:metal ion binding"/>
    <property type="evidence" value="ECO:0007669"/>
    <property type="project" value="UniProtKB-KW"/>
</dbReference>
<feature type="binding site" evidence="9">
    <location>
        <position position="80"/>
    </location>
    <ligand>
        <name>Ca(2+)</name>
        <dbReference type="ChEBI" id="CHEBI:29108"/>
        <label>1</label>
    </ligand>
</feature>
<dbReference type="PANTHER" id="PTHR31388">
    <property type="entry name" value="PEROXIDASE 72-RELATED"/>
    <property type="match status" value="1"/>
</dbReference>
<evidence type="ECO:0000256" key="3">
    <source>
        <dbReference type="ARBA" id="ARBA00022559"/>
    </source>
</evidence>
<dbReference type="Proteomes" id="UP000017836">
    <property type="component" value="Unassembled WGS sequence"/>
</dbReference>
<feature type="binding site" evidence="9">
    <location>
        <position position="95"/>
    </location>
    <ligand>
        <name>Ca(2+)</name>
        <dbReference type="ChEBI" id="CHEBI:29108"/>
        <label>1</label>
    </ligand>
</feature>
<dbReference type="InterPro" id="IPR010255">
    <property type="entry name" value="Haem_peroxidase_sf"/>
</dbReference>
<dbReference type="Gene3D" id="1.10.520.10">
    <property type="match status" value="1"/>
</dbReference>
<feature type="binding site" evidence="9">
    <location>
        <position position="107"/>
    </location>
    <ligand>
        <name>Ca(2+)</name>
        <dbReference type="ChEBI" id="CHEBI:29108"/>
        <label>1</label>
    </ligand>
</feature>
<feature type="active site" description="Proton acceptor" evidence="8">
    <location>
        <position position="76"/>
    </location>
</feature>
<dbReference type="PRINTS" id="PR00461">
    <property type="entry name" value="PLPEROXIDASE"/>
</dbReference>
<keyword evidence="9" id="KW-0106">Calcium</keyword>
<accession>W1PNE3</accession>
<feature type="binding site" evidence="9">
    <location>
        <position position="93"/>
    </location>
    <ligand>
        <name>Ca(2+)</name>
        <dbReference type="ChEBI" id="CHEBI:29108"/>
        <label>1</label>
    </ligand>
</feature>
<gene>
    <name evidence="13" type="ORF">AMTR_s00029p00168100</name>
</gene>
<dbReference type="eggNOG" id="ENOG502QSXF">
    <property type="taxonomic scope" value="Eukaryota"/>
</dbReference>
<evidence type="ECO:0000256" key="1">
    <source>
        <dbReference type="ARBA" id="ARBA00000189"/>
    </source>
</evidence>
<dbReference type="HOGENOM" id="CLU_010543_3_2_1"/>
<feature type="disulfide bond" evidence="10">
    <location>
        <begin position="45"/>
        <end position="134"/>
    </location>
</feature>
<dbReference type="Pfam" id="PF00141">
    <property type="entry name" value="peroxidase"/>
    <property type="match status" value="1"/>
</dbReference>
<dbReference type="PROSITE" id="PS50873">
    <property type="entry name" value="PEROXIDASE_4"/>
    <property type="match status" value="1"/>
</dbReference>
<evidence type="ECO:0000256" key="10">
    <source>
        <dbReference type="PIRSR" id="PIRSR600823-5"/>
    </source>
</evidence>
<comment type="cofactor">
    <cofactor evidence="9">
        <name>Ca(2+)</name>
        <dbReference type="ChEBI" id="CHEBI:29108"/>
    </cofactor>
    <text evidence="9">Binds 2 calcium ions per subunit.</text>
</comment>
<protein>
    <recommendedName>
        <fullName evidence="12">Plant heme peroxidase family profile domain-containing protein</fullName>
    </recommendedName>
</protein>
<keyword evidence="7" id="KW-0408">Iron</keyword>
<feature type="binding site" evidence="9">
    <location>
        <position position="91"/>
    </location>
    <ligand>
        <name>Ca(2+)</name>
        <dbReference type="ChEBI" id="CHEBI:29108"/>
        <label>1</label>
    </ligand>
</feature>
<evidence type="ECO:0000256" key="2">
    <source>
        <dbReference type="ARBA" id="ARBA00001970"/>
    </source>
</evidence>
<organism evidence="13 14">
    <name type="scientific">Amborella trichopoda</name>
    <dbReference type="NCBI Taxonomy" id="13333"/>
    <lineage>
        <taxon>Eukaryota</taxon>
        <taxon>Viridiplantae</taxon>
        <taxon>Streptophyta</taxon>
        <taxon>Embryophyta</taxon>
        <taxon>Tracheophyta</taxon>
        <taxon>Spermatophyta</taxon>
        <taxon>Magnoliopsida</taxon>
        <taxon>Amborellales</taxon>
        <taxon>Amborellaceae</taxon>
        <taxon>Amborella</taxon>
    </lineage>
</organism>
<dbReference type="InterPro" id="IPR000823">
    <property type="entry name" value="Peroxidase_pln"/>
</dbReference>
<keyword evidence="4" id="KW-0349">Heme</keyword>
<dbReference type="GO" id="GO:0004601">
    <property type="term" value="F:peroxidase activity"/>
    <property type="evidence" value="ECO:0000318"/>
    <property type="project" value="GO_Central"/>
</dbReference>
<comment type="catalytic activity">
    <reaction evidence="1">
        <text>2 a phenolic donor + H2O2 = 2 a phenolic radical donor + 2 H2O</text>
        <dbReference type="Rhea" id="RHEA:56136"/>
        <dbReference type="ChEBI" id="CHEBI:15377"/>
        <dbReference type="ChEBI" id="CHEBI:16240"/>
        <dbReference type="ChEBI" id="CHEBI:139520"/>
        <dbReference type="ChEBI" id="CHEBI:139521"/>
        <dbReference type="EC" id="1.11.1.7"/>
    </reaction>
</comment>
<evidence type="ECO:0000256" key="5">
    <source>
        <dbReference type="ARBA" id="ARBA00022723"/>
    </source>
</evidence>
<keyword evidence="6" id="KW-0560">Oxidoreductase</keyword>
<evidence type="ECO:0000313" key="13">
    <source>
        <dbReference type="EMBL" id="ERN09588.1"/>
    </source>
</evidence>
<proteinExistence type="inferred from homology"/>
<evidence type="ECO:0000313" key="14">
    <source>
        <dbReference type="Proteomes" id="UP000017836"/>
    </source>
</evidence>
<dbReference type="Gramene" id="ERN09588">
    <property type="protein sequence ID" value="ERN09588"/>
    <property type="gene ID" value="AMTR_s00029p00168100"/>
</dbReference>
<evidence type="ECO:0000256" key="8">
    <source>
        <dbReference type="PIRSR" id="PIRSR600823-1"/>
    </source>
</evidence>
<dbReference type="GO" id="GO:0006979">
    <property type="term" value="P:response to oxidative stress"/>
    <property type="evidence" value="ECO:0007669"/>
    <property type="project" value="InterPro"/>
</dbReference>
<evidence type="ECO:0000256" key="11">
    <source>
        <dbReference type="RuleBase" id="RU004241"/>
    </source>
</evidence>
<keyword evidence="3" id="KW-0575">Peroxidase</keyword>
<evidence type="ECO:0000256" key="4">
    <source>
        <dbReference type="ARBA" id="ARBA00022617"/>
    </source>
</evidence>
<evidence type="ECO:0000259" key="12">
    <source>
        <dbReference type="PROSITE" id="PS50873"/>
    </source>
</evidence>
<sequence>MGSSSGAITSDAHIATVLMIALFSSSMMLLCKGEHLSSNFYDSSCPNALSTIRIAIRTAISAKRRMGASLICLHFHDCFVNASSFSLPAMGCDASVLLDSTSSFESEQNAIQNVESTRGFKAIENAKLRVESKCPGVVSCADILAVAARDASVAVLGLYFPLKALFYNS</sequence>
<dbReference type="PANTHER" id="PTHR31388:SF115">
    <property type="entry name" value="PEROXIDASE 5"/>
    <property type="match status" value="1"/>
</dbReference>
<keyword evidence="5 9" id="KW-0479">Metal-binding</keyword>
<comment type="cofactor">
    <cofactor evidence="2">
        <name>heme b</name>
        <dbReference type="ChEBI" id="CHEBI:60344"/>
    </cofactor>
</comment>
<dbReference type="GO" id="GO:0020037">
    <property type="term" value="F:heme binding"/>
    <property type="evidence" value="ECO:0007669"/>
    <property type="project" value="InterPro"/>
</dbReference>
<dbReference type="GO" id="GO:0140825">
    <property type="term" value="F:lactoperoxidase activity"/>
    <property type="evidence" value="ECO:0007669"/>
    <property type="project" value="UniProtKB-EC"/>
</dbReference>
<dbReference type="OMA" id="MPLLRIC"/>
<comment type="similarity">
    <text evidence="11">Belongs to the peroxidase family.</text>
</comment>
<evidence type="ECO:0000256" key="7">
    <source>
        <dbReference type="ARBA" id="ARBA00023004"/>
    </source>
</evidence>
<feature type="disulfide bond" evidence="10">
    <location>
        <begin position="78"/>
        <end position="92"/>
    </location>
</feature>
<name>W1PNE3_AMBTC</name>
<feature type="domain" description="Plant heme peroxidase family profile" evidence="12">
    <location>
        <begin position="35"/>
        <end position="169"/>
    </location>
</feature>
<evidence type="ECO:0000256" key="6">
    <source>
        <dbReference type="ARBA" id="ARBA00023002"/>
    </source>
</evidence>
<dbReference type="SUPFAM" id="SSF48113">
    <property type="entry name" value="Heme-dependent peroxidases"/>
    <property type="match status" value="1"/>
</dbReference>
<keyword evidence="14" id="KW-1185">Reference proteome</keyword>
<dbReference type="GO" id="GO:0009505">
    <property type="term" value="C:plant-type cell wall"/>
    <property type="evidence" value="ECO:0000318"/>
    <property type="project" value="GO_Central"/>
</dbReference>
<evidence type="ECO:0000256" key="9">
    <source>
        <dbReference type="PIRSR" id="PIRSR600823-3"/>
    </source>
</evidence>
<dbReference type="InterPro" id="IPR002016">
    <property type="entry name" value="Haem_peroxidase"/>
</dbReference>
<keyword evidence="10" id="KW-1015">Disulfide bond</keyword>
<reference evidence="14" key="1">
    <citation type="journal article" date="2013" name="Science">
        <title>The Amborella genome and the evolution of flowering plants.</title>
        <authorList>
            <consortium name="Amborella Genome Project"/>
        </authorList>
    </citation>
    <scope>NUCLEOTIDE SEQUENCE [LARGE SCALE GENOMIC DNA]</scope>
</reference>
<dbReference type="EMBL" id="KI392980">
    <property type="protein sequence ID" value="ERN09588.1"/>
    <property type="molecule type" value="Genomic_DNA"/>
</dbReference>
<dbReference type="AlphaFoldDB" id="W1PNE3"/>
<feature type="binding site" evidence="9">
    <location>
        <position position="77"/>
    </location>
    <ligand>
        <name>Ca(2+)</name>
        <dbReference type="ChEBI" id="CHEBI:29108"/>
        <label>1</label>
    </ligand>
</feature>